<dbReference type="RefSeq" id="XP_007510604.1">
    <property type="nucleotide sequence ID" value="XM_007510542.1"/>
</dbReference>
<dbReference type="Proteomes" id="UP000198341">
    <property type="component" value="Chromosome 10"/>
</dbReference>
<protein>
    <recommendedName>
        <fullName evidence="2">Methyltransferase domain-containing protein</fullName>
    </recommendedName>
</protein>
<feature type="compositionally biased region" description="Polar residues" evidence="1">
    <location>
        <begin position="66"/>
        <end position="75"/>
    </location>
</feature>
<feature type="region of interest" description="Disordered" evidence="1">
    <location>
        <begin position="57"/>
        <end position="87"/>
    </location>
</feature>
<feature type="region of interest" description="Disordered" evidence="1">
    <location>
        <begin position="1"/>
        <end position="33"/>
    </location>
</feature>
<evidence type="ECO:0000313" key="4">
    <source>
        <dbReference type="Proteomes" id="UP000198341"/>
    </source>
</evidence>
<evidence type="ECO:0000259" key="2">
    <source>
        <dbReference type="Pfam" id="PF13679"/>
    </source>
</evidence>
<dbReference type="Pfam" id="PF13679">
    <property type="entry name" value="Methyltransf_32"/>
    <property type="match status" value="1"/>
</dbReference>
<feature type="compositionally biased region" description="Acidic residues" evidence="1">
    <location>
        <begin position="235"/>
        <end position="248"/>
    </location>
</feature>
<accession>K8EIX0</accession>
<gene>
    <name evidence="3" type="ordered locus">Bathy10g02490</name>
</gene>
<feature type="region of interest" description="Disordered" evidence="1">
    <location>
        <begin position="455"/>
        <end position="474"/>
    </location>
</feature>
<dbReference type="KEGG" id="bpg:Bathy10g02490"/>
<proteinExistence type="predicted"/>
<feature type="compositionally biased region" description="Polar residues" evidence="1">
    <location>
        <begin position="1"/>
        <end position="14"/>
    </location>
</feature>
<evidence type="ECO:0000313" key="3">
    <source>
        <dbReference type="EMBL" id="CCO18137.1"/>
    </source>
</evidence>
<sequence length="483" mass="54600">MGATTSKRQCSLFSSPGRREEEKDPFDDAVENLPSNDSFDKCIGAKDISSSLTETIKNGMRDKNNDGFSSANTTSGFGGEKKSTKKKAWLNPHKQNTPEFIECELKHMPVGKMYPDLVDKATEIVKKWKVDFPLSVWTRTVKGDRVAKEFNESAPVIARMLKFVDEEFEKPENEGRRITIVDLCSGFGYLGMFLSELLDPEKVRKIYLIDKEWPQFGAKPKENRMSNAHIVGIGTEEDDDENGEDEGEGGGGGIGSWTPKYPIPLLIRKVDLKAYDSIQSMSIHVFGETRQLKSPIVILGIHLCGTLSFKACELFNAHANAIKLILKPCCLPNWAIVHQYSDYLDPPTDYFGPFGSQRFYVKTRDVCAKGKWKKNTWIGPPRQTLEPKFNLWAETLCRSVEDVGVNKKLERIEVQETGGFQNAYIFADRQKIHPDDDDDDATIITTDWNRNRRQFPTWNGGEAGAWHPDGRGRGTHFKMKNIT</sequence>
<feature type="region of interest" description="Disordered" evidence="1">
    <location>
        <begin position="234"/>
        <end position="256"/>
    </location>
</feature>
<dbReference type="OrthoDB" id="496551at2759"/>
<dbReference type="EMBL" id="FO082269">
    <property type="protein sequence ID" value="CCO18137.1"/>
    <property type="molecule type" value="Genomic_DNA"/>
</dbReference>
<dbReference type="GeneID" id="19013325"/>
<organism evidence="3 4">
    <name type="scientific">Bathycoccus prasinos</name>
    <dbReference type="NCBI Taxonomy" id="41875"/>
    <lineage>
        <taxon>Eukaryota</taxon>
        <taxon>Viridiplantae</taxon>
        <taxon>Chlorophyta</taxon>
        <taxon>Mamiellophyceae</taxon>
        <taxon>Mamiellales</taxon>
        <taxon>Bathycoccaceae</taxon>
        <taxon>Bathycoccus</taxon>
    </lineage>
</organism>
<dbReference type="AlphaFoldDB" id="K8EIX0"/>
<name>K8EIX0_9CHLO</name>
<feature type="domain" description="Methyltransferase" evidence="2">
    <location>
        <begin position="157"/>
        <end position="330"/>
    </location>
</feature>
<reference evidence="3 4" key="1">
    <citation type="submission" date="2011-10" db="EMBL/GenBank/DDBJ databases">
        <authorList>
            <person name="Genoscope - CEA"/>
        </authorList>
    </citation>
    <scope>NUCLEOTIDE SEQUENCE [LARGE SCALE GENOMIC DNA]</scope>
    <source>
        <strain evidence="3 4">RCC 1105</strain>
    </source>
</reference>
<keyword evidence="4" id="KW-1185">Reference proteome</keyword>
<dbReference type="InterPro" id="IPR025714">
    <property type="entry name" value="Methyltranfer_dom"/>
</dbReference>
<dbReference type="eggNOG" id="ENOG502RZJ8">
    <property type="taxonomic scope" value="Eukaryota"/>
</dbReference>
<evidence type="ECO:0000256" key="1">
    <source>
        <dbReference type="SAM" id="MobiDB-lite"/>
    </source>
</evidence>